<keyword evidence="4" id="KW-1185">Reference proteome</keyword>
<dbReference type="RefSeq" id="WP_076649641.1">
    <property type="nucleotide sequence ID" value="NZ_FTPS01000001.1"/>
</dbReference>
<evidence type="ECO:0000256" key="1">
    <source>
        <dbReference type="SAM" id="MobiDB-lite"/>
    </source>
</evidence>
<dbReference type="InterPro" id="IPR027392">
    <property type="entry name" value="TF_Znf"/>
</dbReference>
<accession>A0A1R3WYC6</accession>
<feature type="domain" description="Transcription factor zinc-finger" evidence="2">
    <location>
        <begin position="6"/>
        <end position="44"/>
    </location>
</feature>
<dbReference type="Proteomes" id="UP000192455">
    <property type="component" value="Unassembled WGS sequence"/>
</dbReference>
<dbReference type="OrthoDB" id="9814037at2"/>
<name>A0A1R3WYC6_9RHOB</name>
<reference evidence="3 4" key="1">
    <citation type="submission" date="2017-01" db="EMBL/GenBank/DDBJ databases">
        <authorList>
            <person name="Mah S.A."/>
            <person name="Swanson W.J."/>
            <person name="Moy G.W."/>
            <person name="Vacquier V.D."/>
        </authorList>
    </citation>
    <scope>NUCLEOTIDE SEQUENCE [LARGE SCALE GENOMIC DNA]</scope>
    <source>
        <strain evidence="3 4">DSM 21219</strain>
    </source>
</reference>
<gene>
    <name evidence="3" type="ORF">SAMN05421849_1912</name>
</gene>
<feature type="compositionally biased region" description="Polar residues" evidence="1">
    <location>
        <begin position="53"/>
        <end position="69"/>
    </location>
</feature>
<evidence type="ECO:0000259" key="2">
    <source>
        <dbReference type="Pfam" id="PF13453"/>
    </source>
</evidence>
<evidence type="ECO:0000313" key="3">
    <source>
        <dbReference type="EMBL" id="SIT83469.1"/>
    </source>
</evidence>
<feature type="region of interest" description="Disordered" evidence="1">
    <location>
        <begin position="46"/>
        <end position="83"/>
    </location>
</feature>
<dbReference type="AlphaFoldDB" id="A0A1R3WYC6"/>
<protein>
    <recommendedName>
        <fullName evidence="2">Transcription factor zinc-finger domain-containing protein</fullName>
    </recommendedName>
</protein>
<dbReference type="Pfam" id="PF13453">
    <property type="entry name" value="Zn_ribbon_TFIIB"/>
    <property type="match status" value="1"/>
</dbReference>
<dbReference type="STRING" id="515897.SAMN05421849_1912"/>
<sequence>MPLLLCPNDNSTMQTVQRSGVEFDICPTCRGVWLDRGELEKLLDAANQEAHRGQTSTTHYQSPPTSHYAQRSERRDWDDDDNRYRKRRRPSIFDIFD</sequence>
<evidence type="ECO:0000313" key="4">
    <source>
        <dbReference type="Proteomes" id="UP000192455"/>
    </source>
</evidence>
<organism evidence="3 4">
    <name type="scientific">Pontibaca methylaminivorans</name>
    <dbReference type="NCBI Taxonomy" id="515897"/>
    <lineage>
        <taxon>Bacteria</taxon>
        <taxon>Pseudomonadati</taxon>
        <taxon>Pseudomonadota</taxon>
        <taxon>Alphaproteobacteria</taxon>
        <taxon>Rhodobacterales</taxon>
        <taxon>Roseobacteraceae</taxon>
        <taxon>Pontibaca</taxon>
    </lineage>
</organism>
<proteinExistence type="predicted"/>
<dbReference type="EMBL" id="FTPS01000001">
    <property type="protein sequence ID" value="SIT83469.1"/>
    <property type="molecule type" value="Genomic_DNA"/>
</dbReference>